<protein>
    <recommendedName>
        <fullName evidence="3">DNA-binding protein</fullName>
    </recommendedName>
</protein>
<name>A0A1G5RSI9_PSEXY</name>
<reference evidence="1 2" key="1">
    <citation type="submission" date="2016-10" db="EMBL/GenBank/DDBJ databases">
        <authorList>
            <person name="de Groot N.N."/>
        </authorList>
    </citation>
    <scope>NUCLEOTIDE SEQUENCE [LARGE SCALE GENOMIC DNA]</scope>
    <source>
        <strain evidence="1 2">DSM 10317</strain>
    </source>
</reference>
<evidence type="ECO:0008006" key="3">
    <source>
        <dbReference type="Google" id="ProtNLM"/>
    </source>
</evidence>
<accession>A0A1G5RSI9</accession>
<dbReference type="EMBL" id="FMWK01000001">
    <property type="protein sequence ID" value="SCZ76249.1"/>
    <property type="molecule type" value="Genomic_DNA"/>
</dbReference>
<gene>
    <name evidence="1" type="ORF">SAMN02910350_00155</name>
</gene>
<sequence>MKSNYMIGVDEVSKELGVSRGHAYKIIRTLNDELANKGFIVVSGKVPKAYWETKFYGYKTEVIAM</sequence>
<proteinExistence type="predicted"/>
<dbReference type="AlphaFoldDB" id="A0A1G5RSI9"/>
<evidence type="ECO:0000313" key="1">
    <source>
        <dbReference type="EMBL" id="SCZ76249.1"/>
    </source>
</evidence>
<dbReference type="RefSeq" id="WP_090160558.1">
    <property type="nucleotide sequence ID" value="NZ_FMWK01000001.1"/>
</dbReference>
<organism evidence="1 2">
    <name type="scientific">Pseudobutyrivibrio xylanivorans</name>
    <dbReference type="NCBI Taxonomy" id="185007"/>
    <lineage>
        <taxon>Bacteria</taxon>
        <taxon>Bacillati</taxon>
        <taxon>Bacillota</taxon>
        <taxon>Clostridia</taxon>
        <taxon>Lachnospirales</taxon>
        <taxon>Lachnospiraceae</taxon>
        <taxon>Pseudobutyrivibrio</taxon>
    </lineage>
</organism>
<evidence type="ECO:0000313" key="2">
    <source>
        <dbReference type="Proteomes" id="UP000199428"/>
    </source>
</evidence>
<dbReference type="Proteomes" id="UP000199428">
    <property type="component" value="Unassembled WGS sequence"/>
</dbReference>